<dbReference type="Pfam" id="PF11185">
    <property type="entry name" value="DUF2971"/>
    <property type="match status" value="1"/>
</dbReference>
<dbReference type="InterPro" id="IPR021352">
    <property type="entry name" value="DUF2971"/>
</dbReference>
<accession>A0A4Q2SVL8</accession>
<comment type="caution">
    <text evidence="1">The sequence shown here is derived from an EMBL/GenBank/DDBJ whole genome shotgun (WGS) entry which is preliminary data.</text>
</comment>
<dbReference type="Proteomes" id="UP000291088">
    <property type="component" value="Unassembled WGS sequence"/>
</dbReference>
<dbReference type="AlphaFoldDB" id="A0A4Q2SVL8"/>
<protein>
    <submittedName>
        <fullName evidence="1">DUF2971 domain-containing protein</fullName>
    </submittedName>
</protein>
<evidence type="ECO:0000313" key="2">
    <source>
        <dbReference type="Proteomes" id="UP000291088"/>
    </source>
</evidence>
<dbReference type="EMBL" id="SDVB01000253">
    <property type="protein sequence ID" value="RYC09872.1"/>
    <property type="molecule type" value="Genomic_DNA"/>
</dbReference>
<keyword evidence="2" id="KW-1185">Reference proteome</keyword>
<evidence type="ECO:0000313" key="1">
    <source>
        <dbReference type="EMBL" id="RYC09872.1"/>
    </source>
</evidence>
<gene>
    <name evidence="1" type="ORF">EUU22_17455</name>
</gene>
<organism evidence="1 2">
    <name type="scientific">Ciceribacter ferrooxidans</name>
    <dbReference type="NCBI Taxonomy" id="2509717"/>
    <lineage>
        <taxon>Bacteria</taxon>
        <taxon>Pseudomonadati</taxon>
        <taxon>Pseudomonadota</taxon>
        <taxon>Alphaproteobacteria</taxon>
        <taxon>Hyphomicrobiales</taxon>
        <taxon>Rhizobiaceae</taxon>
        <taxon>Ciceribacter</taxon>
    </lineage>
</organism>
<proteinExistence type="predicted"/>
<name>A0A4Q2SVL8_9HYPH</name>
<reference evidence="1 2" key="1">
    <citation type="submission" date="2019-01" db="EMBL/GenBank/DDBJ databases">
        <authorList>
            <person name="Deng T."/>
        </authorList>
    </citation>
    <scope>NUCLEOTIDE SEQUENCE [LARGE SCALE GENOMIC DNA]</scope>
    <source>
        <strain evidence="1 2">F8825</strain>
    </source>
</reference>
<dbReference type="OrthoDB" id="9795560at2"/>
<sequence>MQDVFRLRDIFAPHEGRRRDDLVRHNRRLIHYTSAAAAVSIIRNGRVWMRNVRCMNDFMEVEHGFQLLQRSFSPPVDSETEKGLRAVGAALDAVFPGLTEDSIKWFDGWLFQLRNKTYVTCLSEHDSSENDYGRLSMWRSYTANQVGVGLVINPLPLYSLSDTFGAFSSPVYYFNDNDLRDLFLEIANNISTNKDFLQSKGREEIKGYFCMLLRAVAMCTKHPGFLEEKEWRIMHTEKLDEKGTLELDVECIAGIPQPVYKIPLQDHAPSGMTGISIPDLLEHVLIGPTQFPIPVWDAIVIELEKAGVEDAESKVSYSNIPLRT</sequence>